<sequence>MKGMMWKCARVANVPYFEYRMQQIKNMSVEAYETLNRIDPRKWTRCAFHPGTNCSELVNNWVKAFNVVILKARDQPIITMLNTIYDTVRTRIEYEVTYAEHSFMADIGTKHCSCGLWQLGDRSCVHAVCVYKSQNKDPRKYVHKDFLMTT</sequence>
<feature type="domain" description="SWIM-type" evidence="2">
    <location>
        <begin position="94"/>
        <end position="135"/>
    </location>
</feature>
<gene>
    <name evidence="3" type="ORF">LIER_41459</name>
</gene>
<keyword evidence="1" id="KW-0862">Zinc</keyword>
<accession>A0AAV3RDP3</accession>
<dbReference type="InterPro" id="IPR007527">
    <property type="entry name" value="Znf_SWIM"/>
</dbReference>
<dbReference type="PANTHER" id="PTHR31973">
    <property type="entry name" value="POLYPROTEIN, PUTATIVE-RELATED"/>
    <property type="match status" value="1"/>
</dbReference>
<evidence type="ECO:0000259" key="2">
    <source>
        <dbReference type="PROSITE" id="PS50966"/>
    </source>
</evidence>
<evidence type="ECO:0000313" key="4">
    <source>
        <dbReference type="Proteomes" id="UP001454036"/>
    </source>
</evidence>
<dbReference type="PANTHER" id="PTHR31973:SF187">
    <property type="entry name" value="MUTATOR TRANSPOSASE MUDRA PROTEIN"/>
    <property type="match status" value="1"/>
</dbReference>
<reference evidence="3 4" key="1">
    <citation type="submission" date="2024-01" db="EMBL/GenBank/DDBJ databases">
        <title>The complete chloroplast genome sequence of Lithospermum erythrorhizon: insights into the phylogenetic relationship among Boraginaceae species and the maternal lineages of purple gromwells.</title>
        <authorList>
            <person name="Okada T."/>
            <person name="Watanabe K."/>
        </authorList>
    </citation>
    <scope>NUCLEOTIDE SEQUENCE [LARGE SCALE GENOMIC DNA]</scope>
</reference>
<dbReference type="Proteomes" id="UP001454036">
    <property type="component" value="Unassembled WGS sequence"/>
</dbReference>
<dbReference type="AlphaFoldDB" id="A0AAV3RDP3"/>
<proteinExistence type="predicted"/>
<keyword evidence="1" id="KW-0479">Metal-binding</keyword>
<keyword evidence="1" id="KW-0863">Zinc-finger</keyword>
<dbReference type="PROSITE" id="PS50966">
    <property type="entry name" value="ZF_SWIM"/>
    <property type="match status" value="1"/>
</dbReference>
<dbReference type="EMBL" id="BAABME010025996">
    <property type="protein sequence ID" value="GAA0173102.1"/>
    <property type="molecule type" value="Genomic_DNA"/>
</dbReference>
<keyword evidence="4" id="KW-1185">Reference proteome</keyword>
<evidence type="ECO:0000313" key="3">
    <source>
        <dbReference type="EMBL" id="GAA0173102.1"/>
    </source>
</evidence>
<comment type="caution">
    <text evidence="3">The sequence shown here is derived from an EMBL/GenBank/DDBJ whole genome shotgun (WGS) entry which is preliminary data.</text>
</comment>
<name>A0AAV3RDP3_LITER</name>
<protein>
    <recommendedName>
        <fullName evidence="2">SWIM-type domain-containing protein</fullName>
    </recommendedName>
</protein>
<dbReference type="GO" id="GO:0008270">
    <property type="term" value="F:zinc ion binding"/>
    <property type="evidence" value="ECO:0007669"/>
    <property type="project" value="UniProtKB-KW"/>
</dbReference>
<evidence type="ECO:0000256" key="1">
    <source>
        <dbReference type="PROSITE-ProRule" id="PRU00325"/>
    </source>
</evidence>
<organism evidence="3 4">
    <name type="scientific">Lithospermum erythrorhizon</name>
    <name type="common">Purple gromwell</name>
    <name type="synonym">Lithospermum officinale var. erythrorhizon</name>
    <dbReference type="NCBI Taxonomy" id="34254"/>
    <lineage>
        <taxon>Eukaryota</taxon>
        <taxon>Viridiplantae</taxon>
        <taxon>Streptophyta</taxon>
        <taxon>Embryophyta</taxon>
        <taxon>Tracheophyta</taxon>
        <taxon>Spermatophyta</taxon>
        <taxon>Magnoliopsida</taxon>
        <taxon>eudicotyledons</taxon>
        <taxon>Gunneridae</taxon>
        <taxon>Pentapetalae</taxon>
        <taxon>asterids</taxon>
        <taxon>lamiids</taxon>
        <taxon>Boraginales</taxon>
        <taxon>Boraginaceae</taxon>
        <taxon>Boraginoideae</taxon>
        <taxon>Lithospermeae</taxon>
        <taxon>Lithospermum</taxon>
    </lineage>
</organism>